<name>A0A3B0T2V0_9ZZZZ</name>
<feature type="transmembrane region" description="Helical" evidence="1">
    <location>
        <begin position="96"/>
        <end position="118"/>
    </location>
</feature>
<keyword evidence="1" id="KW-1133">Transmembrane helix</keyword>
<protein>
    <recommendedName>
        <fullName evidence="3">DUF5362 domain-containing protein</fullName>
    </recommendedName>
</protein>
<feature type="transmembrane region" description="Helical" evidence="1">
    <location>
        <begin position="29"/>
        <end position="53"/>
    </location>
</feature>
<accession>A0A3B0T2V0</accession>
<dbReference type="AlphaFoldDB" id="A0A3B0T2V0"/>
<dbReference type="Pfam" id="PF17319">
    <property type="entry name" value="DUF5362"/>
    <property type="match status" value="1"/>
</dbReference>
<evidence type="ECO:0000313" key="2">
    <source>
        <dbReference type="EMBL" id="VAW08762.1"/>
    </source>
</evidence>
<gene>
    <name evidence="2" type="ORF">MNBD_ACTINO01-2180</name>
</gene>
<proteinExistence type="predicted"/>
<keyword evidence="1" id="KW-0472">Membrane</keyword>
<organism evidence="2">
    <name type="scientific">hydrothermal vent metagenome</name>
    <dbReference type="NCBI Taxonomy" id="652676"/>
    <lineage>
        <taxon>unclassified sequences</taxon>
        <taxon>metagenomes</taxon>
        <taxon>ecological metagenomes</taxon>
    </lineage>
</organism>
<evidence type="ECO:0000256" key="1">
    <source>
        <dbReference type="SAM" id="Phobius"/>
    </source>
</evidence>
<dbReference type="InterPro" id="IPR035287">
    <property type="entry name" value="DUF5362"/>
</dbReference>
<reference evidence="2" key="1">
    <citation type="submission" date="2018-06" db="EMBL/GenBank/DDBJ databases">
        <authorList>
            <person name="Zhirakovskaya E."/>
        </authorList>
    </citation>
    <scope>NUCLEOTIDE SEQUENCE</scope>
</reference>
<dbReference type="EMBL" id="UOEI01000635">
    <property type="protein sequence ID" value="VAW08762.1"/>
    <property type="molecule type" value="Genomic_DNA"/>
</dbReference>
<keyword evidence="1" id="KW-0812">Transmembrane</keyword>
<evidence type="ECO:0008006" key="3">
    <source>
        <dbReference type="Google" id="ProtNLM"/>
    </source>
</evidence>
<sequence>MTVEQVPGNSPTVANVMRPLSDAAGWMKLIGTLGIIYGVMMGLTIIGLIFAWLPIWMGVLLRGAAVEAQAAYASGDETAAVTATGKLQTIFKVQGIIVLIGLIMWGIMIVFFVSALIAGSLQGN</sequence>